<dbReference type="AlphaFoldDB" id="A0A6C0LTX6"/>
<sequence>MENSPLFESESAAADETSKDMKVPPLTINVDFEQLSSDVGTNVSEEIEDMEVKPTKEHLNDVVLNTDNVETPIEVNCNDSKKIVRRSSIAEMQEMMQTQDCKQITNMSLTLVLEVYRVLMGTLLVFVVPQDCGDEACSMQERFYFSDIFSQFTIGFNFFTLLSFLMLYVVEVKREYKMITYLEVNRFLPRDNESVGEALEKLHPTRLTTLFNYDKAYMYAGYGCILAYIINIALSLGVIEQRVLNSTTYTVLLTNVLFMSSKLANVYQVAHTKPNIFLSSYLTRKIQYNDVDPDKLINNEPEEEQQLCGTTKEVQDEDDAAVDIGVDVNVEVNEP</sequence>
<keyword evidence="2" id="KW-0812">Transmembrane</keyword>
<proteinExistence type="predicted"/>
<protein>
    <submittedName>
        <fullName evidence="3">Uncharacterized protein</fullName>
    </submittedName>
</protein>
<feature type="transmembrane region" description="Helical" evidence="2">
    <location>
        <begin position="216"/>
        <end position="239"/>
    </location>
</feature>
<organism evidence="3">
    <name type="scientific">viral metagenome</name>
    <dbReference type="NCBI Taxonomy" id="1070528"/>
    <lineage>
        <taxon>unclassified sequences</taxon>
        <taxon>metagenomes</taxon>
        <taxon>organismal metagenomes</taxon>
    </lineage>
</organism>
<feature type="transmembrane region" description="Helical" evidence="2">
    <location>
        <begin position="104"/>
        <end position="128"/>
    </location>
</feature>
<reference evidence="3" key="1">
    <citation type="journal article" date="2020" name="Nature">
        <title>Giant virus diversity and host interactions through global metagenomics.</title>
        <authorList>
            <person name="Schulz F."/>
            <person name="Roux S."/>
            <person name="Paez-Espino D."/>
            <person name="Jungbluth S."/>
            <person name="Walsh D.A."/>
            <person name="Denef V.J."/>
            <person name="McMahon K.D."/>
            <person name="Konstantinidis K.T."/>
            <person name="Eloe-Fadrosh E.A."/>
            <person name="Kyrpides N.C."/>
            <person name="Woyke T."/>
        </authorList>
    </citation>
    <scope>NUCLEOTIDE SEQUENCE</scope>
    <source>
        <strain evidence="3">GVMAG-S-1016713-123</strain>
    </source>
</reference>
<dbReference type="EMBL" id="MN740568">
    <property type="protein sequence ID" value="QHU34219.1"/>
    <property type="molecule type" value="Genomic_DNA"/>
</dbReference>
<evidence type="ECO:0000313" key="3">
    <source>
        <dbReference type="EMBL" id="QHU34219.1"/>
    </source>
</evidence>
<keyword evidence="2" id="KW-1133">Transmembrane helix</keyword>
<feature type="region of interest" description="Disordered" evidence="1">
    <location>
        <begin position="1"/>
        <end position="20"/>
    </location>
</feature>
<name>A0A6C0LTX6_9ZZZZ</name>
<evidence type="ECO:0000256" key="1">
    <source>
        <dbReference type="SAM" id="MobiDB-lite"/>
    </source>
</evidence>
<keyword evidence="2" id="KW-0472">Membrane</keyword>
<evidence type="ECO:0000256" key="2">
    <source>
        <dbReference type="SAM" id="Phobius"/>
    </source>
</evidence>
<feature type="transmembrane region" description="Helical" evidence="2">
    <location>
        <begin position="148"/>
        <end position="170"/>
    </location>
</feature>
<accession>A0A6C0LTX6</accession>